<evidence type="ECO:0000259" key="2">
    <source>
        <dbReference type="Pfam" id="PF01168"/>
    </source>
</evidence>
<dbReference type="Pfam" id="PF01168">
    <property type="entry name" value="Ala_racemase_N"/>
    <property type="match status" value="1"/>
</dbReference>
<dbReference type="EMBL" id="VSSQ01000116">
    <property type="protein sequence ID" value="MPL78408.1"/>
    <property type="molecule type" value="Genomic_DNA"/>
</dbReference>
<dbReference type="PANTHER" id="PTHR10146:SF14">
    <property type="entry name" value="PYRIDOXAL PHOSPHATE HOMEOSTASIS PROTEIN"/>
    <property type="match status" value="1"/>
</dbReference>
<dbReference type="Gene3D" id="3.20.20.10">
    <property type="entry name" value="Alanine racemase"/>
    <property type="match status" value="1"/>
</dbReference>
<sequence length="233" mass="25631">MLEDNIKVVRARIGEAIAHRKEKKVTGDSVTIVAVTKNHPAQVVNEALAAGLNNIGENRVQEAKGKKEILTPGGVWHLIGHLQTNKIKQAVELFDIIESVDSEKVLAAINKEAGKLGKIQDILLQVNVAREEQKSGFLQEEFIAMLPKLAIFDKVRVRGLMVIAQATDIPEETKPVFAAGYEDFLLLQKQVGVAHCDILSMGMTHDYWIAVEEGANSVRLGTALFGLRDYSIK</sequence>
<accession>A0A644UHD8</accession>
<gene>
    <name evidence="3" type="ORF">SDC9_24272</name>
</gene>
<dbReference type="InterPro" id="IPR029066">
    <property type="entry name" value="PLP-binding_barrel"/>
</dbReference>
<dbReference type="GO" id="GO:0030170">
    <property type="term" value="F:pyridoxal phosphate binding"/>
    <property type="evidence" value="ECO:0007669"/>
    <property type="project" value="InterPro"/>
</dbReference>
<organism evidence="3">
    <name type="scientific">bioreactor metagenome</name>
    <dbReference type="NCBI Taxonomy" id="1076179"/>
    <lineage>
        <taxon>unclassified sequences</taxon>
        <taxon>metagenomes</taxon>
        <taxon>ecological metagenomes</taxon>
    </lineage>
</organism>
<dbReference type="CDD" id="cd00635">
    <property type="entry name" value="PLPDE_III_YBL036c_like"/>
    <property type="match status" value="1"/>
</dbReference>
<dbReference type="HAMAP" id="MF_02087">
    <property type="entry name" value="PLP_homeostasis"/>
    <property type="match status" value="1"/>
</dbReference>
<name>A0A644UHD8_9ZZZZ</name>
<feature type="domain" description="Alanine racemase N-terminal" evidence="2">
    <location>
        <begin position="23"/>
        <end position="228"/>
    </location>
</feature>
<dbReference type="PANTHER" id="PTHR10146">
    <property type="entry name" value="PROLINE SYNTHETASE CO-TRANSCRIBED BACTERIAL HOMOLOG PROTEIN"/>
    <property type="match status" value="1"/>
</dbReference>
<reference evidence="3" key="1">
    <citation type="submission" date="2019-08" db="EMBL/GenBank/DDBJ databases">
        <authorList>
            <person name="Kucharzyk K."/>
            <person name="Murdoch R.W."/>
            <person name="Higgins S."/>
            <person name="Loffler F."/>
        </authorList>
    </citation>
    <scope>NUCLEOTIDE SEQUENCE</scope>
</reference>
<dbReference type="PIRSF" id="PIRSF004848">
    <property type="entry name" value="YBL036c_PLPDEIII"/>
    <property type="match status" value="1"/>
</dbReference>
<dbReference type="InterPro" id="IPR011078">
    <property type="entry name" value="PyrdxlP_homeostasis"/>
</dbReference>
<dbReference type="AlphaFoldDB" id="A0A644UHD8"/>
<evidence type="ECO:0000256" key="1">
    <source>
        <dbReference type="ARBA" id="ARBA00022898"/>
    </source>
</evidence>
<proteinExistence type="inferred from homology"/>
<evidence type="ECO:0000313" key="3">
    <source>
        <dbReference type="EMBL" id="MPL78408.1"/>
    </source>
</evidence>
<dbReference type="FunFam" id="3.20.20.10:FF:000018">
    <property type="entry name" value="Pyridoxal phosphate homeostasis protein"/>
    <property type="match status" value="1"/>
</dbReference>
<protein>
    <submittedName>
        <fullName evidence="3">Pyridoxal phosphate homeostasis protein</fullName>
    </submittedName>
</protein>
<dbReference type="NCBIfam" id="TIGR00044">
    <property type="entry name" value="YggS family pyridoxal phosphate-dependent enzyme"/>
    <property type="match status" value="1"/>
</dbReference>
<comment type="caution">
    <text evidence="3">The sequence shown here is derived from an EMBL/GenBank/DDBJ whole genome shotgun (WGS) entry which is preliminary data.</text>
</comment>
<dbReference type="SUPFAM" id="SSF51419">
    <property type="entry name" value="PLP-binding barrel"/>
    <property type="match status" value="1"/>
</dbReference>
<keyword evidence="1" id="KW-0663">Pyridoxal phosphate</keyword>
<dbReference type="InterPro" id="IPR001608">
    <property type="entry name" value="Ala_racemase_N"/>
</dbReference>